<evidence type="ECO:0000259" key="10">
    <source>
        <dbReference type="Pfam" id="PF05697"/>
    </source>
</evidence>
<evidence type="ECO:0000256" key="2">
    <source>
        <dbReference type="ARBA" id="ARBA00004496"/>
    </source>
</evidence>
<dbReference type="InterPro" id="IPR036611">
    <property type="entry name" value="Trigger_fac_ribosome-bd_sf"/>
</dbReference>
<protein>
    <recommendedName>
        <fullName evidence="5">Trigger factor</fullName>
        <ecNumber evidence="4">5.2.1.8</ecNumber>
    </recommendedName>
    <alternativeName>
        <fullName evidence="9">PPIase</fullName>
    </alternativeName>
</protein>
<keyword evidence="6" id="KW-0697">Rotamase</keyword>
<name>A0A1F5ZVG7_9BACT</name>
<evidence type="ECO:0000313" key="12">
    <source>
        <dbReference type="EMBL" id="OGG16057.1"/>
    </source>
</evidence>
<evidence type="ECO:0000256" key="7">
    <source>
        <dbReference type="ARBA" id="ARBA00023186"/>
    </source>
</evidence>
<proteinExistence type="inferred from homology"/>
<comment type="subcellular location">
    <subcellularLocation>
        <location evidence="2">Cytoplasm</location>
    </subcellularLocation>
</comment>
<evidence type="ECO:0000256" key="5">
    <source>
        <dbReference type="ARBA" id="ARBA00016902"/>
    </source>
</evidence>
<dbReference type="EMBL" id="MFJL01000015">
    <property type="protein sequence ID" value="OGG16057.1"/>
    <property type="molecule type" value="Genomic_DNA"/>
</dbReference>
<dbReference type="GO" id="GO:0015031">
    <property type="term" value="P:protein transport"/>
    <property type="evidence" value="ECO:0007669"/>
    <property type="project" value="InterPro"/>
</dbReference>
<accession>A0A1F5ZVG7</accession>
<dbReference type="Pfam" id="PF05697">
    <property type="entry name" value="Trigger_N"/>
    <property type="match status" value="1"/>
</dbReference>
<dbReference type="GO" id="GO:0043022">
    <property type="term" value="F:ribosome binding"/>
    <property type="evidence" value="ECO:0007669"/>
    <property type="project" value="TreeGrafter"/>
</dbReference>
<dbReference type="Gene3D" id="1.10.3120.10">
    <property type="entry name" value="Trigger factor, C-terminal domain"/>
    <property type="match status" value="1"/>
</dbReference>
<dbReference type="InterPro" id="IPR008881">
    <property type="entry name" value="Trigger_fac_ribosome-bd_bac"/>
</dbReference>
<dbReference type="SUPFAM" id="SSF109998">
    <property type="entry name" value="Triger factor/SurA peptide-binding domain-like"/>
    <property type="match status" value="1"/>
</dbReference>
<dbReference type="Proteomes" id="UP000176923">
    <property type="component" value="Unassembled WGS sequence"/>
</dbReference>
<evidence type="ECO:0000256" key="9">
    <source>
        <dbReference type="ARBA" id="ARBA00029986"/>
    </source>
</evidence>
<dbReference type="InterPro" id="IPR037041">
    <property type="entry name" value="Trigger_fac_C_sf"/>
</dbReference>
<comment type="caution">
    <text evidence="12">The sequence shown here is derived from an EMBL/GenBank/DDBJ whole genome shotgun (WGS) entry which is preliminary data.</text>
</comment>
<dbReference type="SUPFAM" id="SSF102735">
    <property type="entry name" value="Trigger factor ribosome-binding domain"/>
    <property type="match status" value="1"/>
</dbReference>
<dbReference type="GO" id="GO:0005737">
    <property type="term" value="C:cytoplasm"/>
    <property type="evidence" value="ECO:0007669"/>
    <property type="project" value="UniProtKB-SubCell"/>
</dbReference>
<dbReference type="GO" id="GO:0044183">
    <property type="term" value="F:protein folding chaperone"/>
    <property type="evidence" value="ECO:0007669"/>
    <property type="project" value="TreeGrafter"/>
</dbReference>
<evidence type="ECO:0000256" key="8">
    <source>
        <dbReference type="ARBA" id="ARBA00023235"/>
    </source>
</evidence>
<evidence type="ECO:0000313" key="13">
    <source>
        <dbReference type="Proteomes" id="UP000176923"/>
    </source>
</evidence>
<dbReference type="Pfam" id="PF05698">
    <property type="entry name" value="Trigger_C"/>
    <property type="match status" value="1"/>
</dbReference>
<evidence type="ECO:0000256" key="3">
    <source>
        <dbReference type="ARBA" id="ARBA00005464"/>
    </source>
</evidence>
<feature type="domain" description="Trigger factor ribosome-binding bacterial" evidence="10">
    <location>
        <begin position="4"/>
        <end position="136"/>
    </location>
</feature>
<dbReference type="GO" id="GO:0003755">
    <property type="term" value="F:peptidyl-prolyl cis-trans isomerase activity"/>
    <property type="evidence" value="ECO:0007669"/>
    <property type="project" value="UniProtKB-KW"/>
</dbReference>
<dbReference type="InterPro" id="IPR005215">
    <property type="entry name" value="Trig_fac"/>
</dbReference>
<dbReference type="STRING" id="1798382.A3D77_01955"/>
<keyword evidence="8" id="KW-0413">Isomerase</keyword>
<dbReference type="EC" id="5.2.1.8" evidence="4"/>
<dbReference type="PANTHER" id="PTHR30560:SF3">
    <property type="entry name" value="TRIGGER FACTOR-LIKE PROTEIN TIG, CHLOROPLASTIC"/>
    <property type="match status" value="1"/>
</dbReference>
<dbReference type="GO" id="GO:0043335">
    <property type="term" value="P:protein unfolding"/>
    <property type="evidence" value="ECO:0007669"/>
    <property type="project" value="TreeGrafter"/>
</dbReference>
<evidence type="ECO:0000259" key="11">
    <source>
        <dbReference type="Pfam" id="PF05698"/>
    </source>
</evidence>
<sequence length="282" mass="31667">MAASTVKSLPKSTVELTVTIPWDEVKATYETIFAAVASDTELPGFRKGKAPIDLVKEKIDQKKVYEEVIKEIVPKSYAEALKTNSINPISSPQVTIKSAKENEPWEFTAICAIKPVVKLKNYKEKIAELKKGKVKIYKPGDPPAKEGDNKPSLDELLGALVSETETEVPDILVQDEVNRMLTNLLDQTKKLGLTVEQYLMAKNTTTDKLKGEYTTQAEKNLMLEFALLQVAEEQKIIVTPEDIEAVIAKVEKPEDREAMKKDTYYLAHLIRQQKVIDYLNSL</sequence>
<gene>
    <name evidence="12" type="ORF">A3D77_01955</name>
</gene>
<evidence type="ECO:0000256" key="4">
    <source>
        <dbReference type="ARBA" id="ARBA00013194"/>
    </source>
</evidence>
<evidence type="ECO:0000256" key="1">
    <source>
        <dbReference type="ARBA" id="ARBA00000971"/>
    </source>
</evidence>
<evidence type="ECO:0000256" key="6">
    <source>
        <dbReference type="ARBA" id="ARBA00023110"/>
    </source>
</evidence>
<dbReference type="InterPro" id="IPR008880">
    <property type="entry name" value="Trigger_fac_C"/>
</dbReference>
<dbReference type="InterPro" id="IPR027304">
    <property type="entry name" value="Trigger_fact/SurA_dom_sf"/>
</dbReference>
<organism evidence="12 13">
    <name type="scientific">Candidatus Gottesmanbacteria bacterium RIFCSPHIGHO2_02_FULL_39_11</name>
    <dbReference type="NCBI Taxonomy" id="1798382"/>
    <lineage>
        <taxon>Bacteria</taxon>
        <taxon>Candidatus Gottesmaniibacteriota</taxon>
    </lineage>
</organism>
<comment type="catalytic activity">
    <reaction evidence="1">
        <text>[protein]-peptidylproline (omega=180) = [protein]-peptidylproline (omega=0)</text>
        <dbReference type="Rhea" id="RHEA:16237"/>
        <dbReference type="Rhea" id="RHEA-COMP:10747"/>
        <dbReference type="Rhea" id="RHEA-COMP:10748"/>
        <dbReference type="ChEBI" id="CHEBI:83833"/>
        <dbReference type="ChEBI" id="CHEBI:83834"/>
        <dbReference type="EC" id="5.2.1.8"/>
    </reaction>
</comment>
<dbReference type="GO" id="GO:0051083">
    <property type="term" value="P:'de novo' cotranslational protein folding"/>
    <property type="evidence" value="ECO:0007669"/>
    <property type="project" value="TreeGrafter"/>
</dbReference>
<keyword evidence="7" id="KW-0143">Chaperone</keyword>
<dbReference type="Gene3D" id="3.30.70.1050">
    <property type="entry name" value="Trigger factor ribosome-binding domain"/>
    <property type="match status" value="1"/>
</dbReference>
<dbReference type="AlphaFoldDB" id="A0A1F5ZVG7"/>
<dbReference type="PANTHER" id="PTHR30560">
    <property type="entry name" value="TRIGGER FACTOR CHAPERONE AND PEPTIDYL-PROLYL CIS/TRANS ISOMERASE"/>
    <property type="match status" value="1"/>
</dbReference>
<reference evidence="12 13" key="1">
    <citation type="journal article" date="2016" name="Nat. Commun.">
        <title>Thousands of microbial genomes shed light on interconnected biogeochemical processes in an aquifer system.</title>
        <authorList>
            <person name="Anantharaman K."/>
            <person name="Brown C.T."/>
            <person name="Hug L.A."/>
            <person name="Sharon I."/>
            <person name="Castelle C.J."/>
            <person name="Probst A.J."/>
            <person name="Thomas B.C."/>
            <person name="Singh A."/>
            <person name="Wilkins M.J."/>
            <person name="Karaoz U."/>
            <person name="Brodie E.L."/>
            <person name="Williams K.H."/>
            <person name="Hubbard S.S."/>
            <person name="Banfield J.F."/>
        </authorList>
    </citation>
    <scope>NUCLEOTIDE SEQUENCE [LARGE SCALE GENOMIC DNA]</scope>
</reference>
<feature type="domain" description="Trigger factor C-terminal" evidence="11">
    <location>
        <begin position="154"/>
        <end position="279"/>
    </location>
</feature>
<comment type="similarity">
    <text evidence="3">Belongs to the FKBP-type PPIase family. Tig subfamily.</text>
</comment>